<accession>A0A6L6Q2U9</accession>
<dbReference type="AlphaFoldDB" id="A0A6L6Q2U9"/>
<dbReference type="EMBL" id="WNLA01000011">
    <property type="protein sequence ID" value="MTW03641.1"/>
    <property type="molecule type" value="Genomic_DNA"/>
</dbReference>
<dbReference type="OrthoDB" id="6023281at2"/>
<dbReference type="SUPFAM" id="SSF55729">
    <property type="entry name" value="Acyl-CoA N-acyltransferases (Nat)"/>
    <property type="match status" value="1"/>
</dbReference>
<dbReference type="PROSITE" id="PS51187">
    <property type="entry name" value="AUTOINDUCER_SYNTH_2"/>
    <property type="match status" value="1"/>
</dbReference>
<dbReference type="Proteomes" id="UP000484015">
    <property type="component" value="Unassembled WGS sequence"/>
</dbReference>
<evidence type="ECO:0000256" key="2">
    <source>
        <dbReference type="ARBA" id="ARBA00022654"/>
    </source>
</evidence>
<evidence type="ECO:0000313" key="10">
    <source>
        <dbReference type="Proteomes" id="UP000484015"/>
    </source>
</evidence>
<evidence type="ECO:0000256" key="5">
    <source>
        <dbReference type="ARBA" id="ARBA00022929"/>
    </source>
</evidence>
<evidence type="ECO:0000256" key="6">
    <source>
        <dbReference type="ARBA" id="ARBA00048576"/>
    </source>
</evidence>
<evidence type="ECO:0000313" key="9">
    <source>
        <dbReference type="EMBL" id="MTW03641.1"/>
    </source>
</evidence>
<evidence type="ECO:0000256" key="8">
    <source>
        <dbReference type="RuleBase" id="RU361135"/>
    </source>
</evidence>
<dbReference type="InterPro" id="IPR018311">
    <property type="entry name" value="Autoind_synth_CS"/>
</dbReference>
<dbReference type="PANTHER" id="PTHR39322">
    <property type="entry name" value="ACYL-HOMOSERINE-LACTONE SYNTHASE"/>
    <property type="match status" value="1"/>
</dbReference>
<evidence type="ECO:0000256" key="4">
    <source>
        <dbReference type="ARBA" id="ARBA00022691"/>
    </source>
</evidence>
<gene>
    <name evidence="9" type="ORF">GM668_16285</name>
</gene>
<sequence length="198" mass="21884">MQLSVQVAPRKAFPQSDLYAMHRLRAKVFSDRKGWQVPVMSGMEIDGYDALEPHYMLLREADGLLRGCWRLLPTDGPYMLKNTFPQLLHGEAAPCAPDVWELSRFAMENGGQPGFGFSGVALQSVCEIIRFGHQQGIREYVTVTTTSVERMLVRAGVALRRFGPALEVGVETAVAIRVDIAASMAALGLDTSNLHTRH</sequence>
<protein>
    <recommendedName>
        <fullName evidence="1 8">Acyl-homoserine-lactone synthase</fullName>
        <ecNumber evidence="1 8">2.3.1.184</ecNumber>
    </recommendedName>
    <alternativeName>
        <fullName evidence="8">Autoinducer synthesis protein</fullName>
    </alternativeName>
</protein>
<dbReference type="EC" id="2.3.1.184" evidence="1 8"/>
<keyword evidence="5 7" id="KW-0071">Autoinducer synthesis</keyword>
<dbReference type="Gene3D" id="3.40.630.30">
    <property type="match status" value="1"/>
</dbReference>
<dbReference type="Pfam" id="PF00765">
    <property type="entry name" value="Autoind_synth"/>
    <property type="match status" value="1"/>
</dbReference>
<comment type="caution">
    <text evidence="9">The sequence shown here is derived from an EMBL/GenBank/DDBJ whole genome shotgun (WGS) entry which is preliminary data.</text>
</comment>
<dbReference type="PANTHER" id="PTHR39322:SF1">
    <property type="entry name" value="ISOVALERYL-HOMOSERINE LACTONE SYNTHASE"/>
    <property type="match status" value="1"/>
</dbReference>
<dbReference type="GO" id="GO:0009372">
    <property type="term" value="P:quorum sensing"/>
    <property type="evidence" value="ECO:0007669"/>
    <property type="project" value="UniProtKB-UniRule"/>
</dbReference>
<evidence type="ECO:0000256" key="3">
    <source>
        <dbReference type="ARBA" id="ARBA00022679"/>
    </source>
</evidence>
<evidence type="ECO:0000256" key="1">
    <source>
        <dbReference type="ARBA" id="ARBA00012340"/>
    </source>
</evidence>
<comment type="catalytic activity">
    <reaction evidence="6 8">
        <text>a fatty acyl-[ACP] + S-adenosyl-L-methionine = an N-acyl-L-homoserine lactone + S-methyl-5'-thioadenosine + holo-[ACP] + H(+)</text>
        <dbReference type="Rhea" id="RHEA:10096"/>
        <dbReference type="Rhea" id="RHEA-COMP:9685"/>
        <dbReference type="Rhea" id="RHEA-COMP:14125"/>
        <dbReference type="ChEBI" id="CHEBI:15378"/>
        <dbReference type="ChEBI" id="CHEBI:17509"/>
        <dbReference type="ChEBI" id="CHEBI:55474"/>
        <dbReference type="ChEBI" id="CHEBI:59789"/>
        <dbReference type="ChEBI" id="CHEBI:64479"/>
        <dbReference type="ChEBI" id="CHEBI:138651"/>
        <dbReference type="EC" id="2.3.1.184"/>
    </reaction>
</comment>
<dbReference type="PROSITE" id="PS00949">
    <property type="entry name" value="AUTOINDUCER_SYNTH_1"/>
    <property type="match status" value="1"/>
</dbReference>
<reference evidence="9 10" key="1">
    <citation type="submission" date="2019-11" db="EMBL/GenBank/DDBJ databases">
        <title>Type strains purchased from KCTC, JCM and DSMZ.</title>
        <authorList>
            <person name="Lu H."/>
        </authorList>
    </citation>
    <scope>NUCLEOTIDE SEQUENCE [LARGE SCALE GENOMIC DNA]</scope>
    <source>
        <strain evidence="9 10">KCTC 42409</strain>
    </source>
</reference>
<proteinExistence type="inferred from homology"/>
<keyword evidence="2 7" id="KW-0673">Quorum sensing</keyword>
<dbReference type="PRINTS" id="PR01549">
    <property type="entry name" value="AUTOINDCRSYN"/>
</dbReference>
<dbReference type="GO" id="GO:0061579">
    <property type="term" value="F:N-acyl homoserine lactone synthase activity"/>
    <property type="evidence" value="ECO:0007669"/>
    <property type="project" value="UniProtKB-UniRule"/>
</dbReference>
<evidence type="ECO:0000256" key="7">
    <source>
        <dbReference type="PROSITE-ProRule" id="PRU00533"/>
    </source>
</evidence>
<keyword evidence="10" id="KW-1185">Reference proteome</keyword>
<dbReference type="GO" id="GO:0007165">
    <property type="term" value="P:signal transduction"/>
    <property type="evidence" value="ECO:0007669"/>
    <property type="project" value="TreeGrafter"/>
</dbReference>
<dbReference type="InterPro" id="IPR001690">
    <property type="entry name" value="Autoind_synthase"/>
</dbReference>
<dbReference type="InterPro" id="IPR016181">
    <property type="entry name" value="Acyl_CoA_acyltransferase"/>
</dbReference>
<name>A0A6L6Q2U9_9BURK</name>
<keyword evidence="3 8" id="KW-0808">Transferase</keyword>
<dbReference type="RefSeq" id="WP_155440022.1">
    <property type="nucleotide sequence ID" value="NZ_WNLA01000011.1"/>
</dbReference>
<comment type="similarity">
    <text evidence="7 8">Belongs to the autoinducer synthase family.</text>
</comment>
<keyword evidence="4 8" id="KW-0949">S-adenosyl-L-methionine</keyword>
<organism evidence="9 10">
    <name type="scientific">Pseudoduganella ginsengisoli</name>
    <dbReference type="NCBI Taxonomy" id="1462440"/>
    <lineage>
        <taxon>Bacteria</taxon>
        <taxon>Pseudomonadati</taxon>
        <taxon>Pseudomonadota</taxon>
        <taxon>Betaproteobacteria</taxon>
        <taxon>Burkholderiales</taxon>
        <taxon>Oxalobacteraceae</taxon>
        <taxon>Telluria group</taxon>
        <taxon>Pseudoduganella</taxon>
    </lineage>
</organism>